<name>A0A3R6HM84_9BACT</name>
<dbReference type="RefSeq" id="WP_122291065.1">
    <property type="nucleotide sequence ID" value="NZ_BAABZJ010000001.1"/>
</dbReference>
<dbReference type="EMBL" id="QRKC01000002">
    <property type="protein sequence ID" value="RHH78443.1"/>
    <property type="molecule type" value="Genomic_DNA"/>
</dbReference>
<dbReference type="Pfam" id="PF00534">
    <property type="entry name" value="Glycos_transf_1"/>
    <property type="match status" value="1"/>
</dbReference>
<dbReference type="Proteomes" id="UP000283732">
    <property type="component" value="Unassembled WGS sequence"/>
</dbReference>
<dbReference type="SUPFAM" id="SSF53756">
    <property type="entry name" value="UDP-Glycosyltransferase/glycogen phosphorylase"/>
    <property type="match status" value="1"/>
</dbReference>
<dbReference type="InterPro" id="IPR001296">
    <property type="entry name" value="Glyco_trans_1"/>
</dbReference>
<protein>
    <submittedName>
        <fullName evidence="2">Glycosyltransferase</fullName>
    </submittedName>
</protein>
<evidence type="ECO:0000313" key="3">
    <source>
        <dbReference type="Proteomes" id="UP000283732"/>
    </source>
</evidence>
<feature type="domain" description="Glycosyl transferase family 1" evidence="1">
    <location>
        <begin position="182"/>
        <end position="339"/>
    </location>
</feature>
<dbReference type="Gene3D" id="3.40.50.2000">
    <property type="entry name" value="Glycogen Phosphorylase B"/>
    <property type="match status" value="1"/>
</dbReference>
<dbReference type="PANTHER" id="PTHR12526">
    <property type="entry name" value="GLYCOSYLTRANSFERASE"/>
    <property type="match status" value="1"/>
</dbReference>
<evidence type="ECO:0000313" key="2">
    <source>
        <dbReference type="EMBL" id="RHH78443.1"/>
    </source>
</evidence>
<sequence length="381" mass="43932">MKIVFFTNCLNHHQIGLADELYHLTAGQYILIETETLNEERYKMGFVSYDRPYVLKAYASSENQRRAFDIARNFDVAIMGAGSFPYLKVRIKERGKLTFSFSERWLKQGVKNLLSPRLLQQMILYYLYGRNQSWYILSASAYLPYDYNLLRAFRGRCYKWGYFPKVPQGDVNFILSAKRDIEKIKILWVARYLEWKHPEQMILLASQLRQYGTDFEINMVGTGDMYEDIEKKILELNLSDKVHQLGNLSNSDVIKLMQNHQIFCFTSDRSEGWGAVLGEAMSNACSVVASTAAGATPFLVQDNINGLLLDLSKKDDLFNKVVKLIENPQMRESISRNAYYTMQHLWNPHNAAEKFIQLADSLLQGIECEILDGPCSKAKVL</sequence>
<gene>
    <name evidence="2" type="ORF">DW191_07120</name>
</gene>
<dbReference type="GO" id="GO:0016757">
    <property type="term" value="F:glycosyltransferase activity"/>
    <property type="evidence" value="ECO:0007669"/>
    <property type="project" value="InterPro"/>
</dbReference>
<dbReference type="AlphaFoldDB" id="A0A3R6HM84"/>
<proteinExistence type="predicted"/>
<accession>A0A3R6HM84</accession>
<organism evidence="2 3">
    <name type="scientific">Parabacteroides merdae</name>
    <dbReference type="NCBI Taxonomy" id="46503"/>
    <lineage>
        <taxon>Bacteria</taxon>
        <taxon>Pseudomonadati</taxon>
        <taxon>Bacteroidota</taxon>
        <taxon>Bacteroidia</taxon>
        <taxon>Bacteroidales</taxon>
        <taxon>Tannerellaceae</taxon>
        <taxon>Parabacteroides</taxon>
    </lineage>
</organism>
<comment type="caution">
    <text evidence="2">The sequence shown here is derived from an EMBL/GenBank/DDBJ whole genome shotgun (WGS) entry which is preliminary data.</text>
</comment>
<keyword evidence="2" id="KW-0808">Transferase</keyword>
<evidence type="ECO:0000259" key="1">
    <source>
        <dbReference type="Pfam" id="PF00534"/>
    </source>
</evidence>
<dbReference type="CDD" id="cd03801">
    <property type="entry name" value="GT4_PimA-like"/>
    <property type="match status" value="1"/>
</dbReference>
<reference evidence="2 3" key="1">
    <citation type="submission" date="2018-08" db="EMBL/GenBank/DDBJ databases">
        <title>A genome reference for cultivated species of the human gut microbiota.</title>
        <authorList>
            <person name="Zou Y."/>
            <person name="Xue W."/>
            <person name="Luo G."/>
        </authorList>
    </citation>
    <scope>NUCLEOTIDE SEQUENCE [LARGE SCALE GENOMIC DNA]</scope>
    <source>
        <strain evidence="2 3">AM16-50</strain>
    </source>
</reference>